<evidence type="ECO:0000313" key="1">
    <source>
        <dbReference type="EMBL" id="SDC04000.1"/>
    </source>
</evidence>
<sequence>MNHREAGEPAVREATDRLLTAGRLGDLDTLSPMLGNLIAGVSAQRRLLRPVLGQLVATVVSGLERERAEGSPGWHTVELLDDRDTVVGIDSVRPSLRAVLRAVVAALNSESDDARFQLGLVCTDPDPLARLDAIAHVLAWASDVNDVNRSER</sequence>
<dbReference type="EMBL" id="FMZE01000001">
    <property type="protein sequence ID" value="SDC04000.1"/>
    <property type="molecule type" value="Genomic_DNA"/>
</dbReference>
<accession>A0A222VN05</accession>
<evidence type="ECO:0000313" key="2">
    <source>
        <dbReference type="Proteomes" id="UP000199494"/>
    </source>
</evidence>
<proteinExistence type="predicted"/>
<reference evidence="1 2" key="1">
    <citation type="submission" date="2016-10" db="EMBL/GenBank/DDBJ databases">
        <authorList>
            <person name="de Groot N.N."/>
        </authorList>
    </citation>
    <scope>NUCLEOTIDE SEQUENCE [LARGE SCALE GENOMIC DNA]</scope>
    <source>
        <strain evidence="1 2">CGMCC 4.5506</strain>
    </source>
</reference>
<protein>
    <submittedName>
        <fullName evidence="1">Uncharacterized protein</fullName>
    </submittedName>
</protein>
<organism evidence="1 2">
    <name type="scientific">Prauserella marina</name>
    <dbReference type="NCBI Taxonomy" id="530584"/>
    <lineage>
        <taxon>Bacteria</taxon>
        <taxon>Bacillati</taxon>
        <taxon>Actinomycetota</taxon>
        <taxon>Actinomycetes</taxon>
        <taxon>Pseudonocardiales</taxon>
        <taxon>Pseudonocardiaceae</taxon>
        <taxon>Prauserella</taxon>
    </lineage>
</organism>
<dbReference type="KEGG" id="pmad:BAY61_09100"/>
<gene>
    <name evidence="1" type="ORF">SAMN05421630_101181</name>
</gene>
<dbReference type="STRING" id="530584.SAMN05421630_101181"/>
<name>A0A222VN05_9PSEU</name>
<dbReference type="AlphaFoldDB" id="A0A222VN05"/>
<keyword evidence="2" id="KW-1185">Reference proteome</keyword>
<dbReference type="RefSeq" id="WP_245865943.1">
    <property type="nucleotide sequence ID" value="NZ_CP016353.1"/>
</dbReference>
<dbReference type="Proteomes" id="UP000199494">
    <property type="component" value="Unassembled WGS sequence"/>
</dbReference>